<protein>
    <submittedName>
        <fullName evidence="2">Uncharacterized membrane protein</fullName>
    </submittedName>
</protein>
<dbReference type="GO" id="GO:0022857">
    <property type="term" value="F:transmembrane transporter activity"/>
    <property type="evidence" value="ECO:0007669"/>
    <property type="project" value="InterPro"/>
</dbReference>
<dbReference type="InterPro" id="IPR024529">
    <property type="entry name" value="ECF_trnsprt_substrate-spec"/>
</dbReference>
<keyword evidence="1" id="KW-0472">Membrane</keyword>
<feature type="transmembrane region" description="Helical" evidence="1">
    <location>
        <begin position="44"/>
        <end position="62"/>
    </location>
</feature>
<dbReference type="EMBL" id="FOJI01000013">
    <property type="protein sequence ID" value="SEW38101.1"/>
    <property type="molecule type" value="Genomic_DNA"/>
</dbReference>
<sequence length="222" mass="23679">MNYKTEKINYNSESTKEMVLTALFVAIIIAMAFIPYLGYIPLGFMNATTIHIPVILGALFLGPKRGAFLGGVFGLTSMINNTMINPGVTSFVFSPFYSLGDVHGNFASIIVCFVPRILIGVVAYYVFRLVSRLFKNAKGSNVVAFACAGVAGSLTNTLLVMSGIYFLFGENYASAKGIALDALYGFILTIVGTVGIPEAIVAAVLVTAIGKVLSSIFKQKIS</sequence>
<keyword evidence="1" id="KW-0812">Transmembrane</keyword>
<evidence type="ECO:0000313" key="3">
    <source>
        <dbReference type="Proteomes" id="UP000199701"/>
    </source>
</evidence>
<feature type="transmembrane region" description="Helical" evidence="1">
    <location>
        <begin position="106"/>
        <end position="130"/>
    </location>
</feature>
<proteinExistence type="predicted"/>
<dbReference type="AlphaFoldDB" id="A0A1I0RBE3"/>
<accession>A0A1I0RBE3</accession>
<keyword evidence="1" id="KW-1133">Transmembrane helix</keyword>
<dbReference type="RefSeq" id="WP_092455797.1">
    <property type="nucleotide sequence ID" value="NZ_FOJI01000013.1"/>
</dbReference>
<dbReference type="Proteomes" id="UP000199701">
    <property type="component" value="Unassembled WGS sequence"/>
</dbReference>
<reference evidence="2 3" key="1">
    <citation type="submission" date="2016-10" db="EMBL/GenBank/DDBJ databases">
        <authorList>
            <person name="de Groot N.N."/>
        </authorList>
    </citation>
    <scope>NUCLEOTIDE SEQUENCE [LARGE SCALE GENOMIC DNA]</scope>
    <source>
        <strain evidence="2 3">DSM 9179</strain>
    </source>
</reference>
<dbReference type="Pfam" id="PF12822">
    <property type="entry name" value="ECF_trnsprt"/>
    <property type="match status" value="1"/>
</dbReference>
<keyword evidence="3" id="KW-1185">Reference proteome</keyword>
<organism evidence="2 3">
    <name type="scientific">[Clostridium] fimetarium</name>
    <dbReference type="NCBI Taxonomy" id="99656"/>
    <lineage>
        <taxon>Bacteria</taxon>
        <taxon>Bacillati</taxon>
        <taxon>Bacillota</taxon>
        <taxon>Clostridia</taxon>
        <taxon>Lachnospirales</taxon>
        <taxon>Lachnospiraceae</taxon>
    </lineage>
</organism>
<dbReference type="Gene3D" id="1.10.1760.20">
    <property type="match status" value="1"/>
</dbReference>
<gene>
    <name evidence="2" type="ORF">SAMN05421659_113113</name>
</gene>
<evidence type="ECO:0000256" key="1">
    <source>
        <dbReference type="SAM" id="Phobius"/>
    </source>
</evidence>
<dbReference type="STRING" id="99656.SAMN05421659_113113"/>
<feature type="transmembrane region" description="Helical" evidence="1">
    <location>
        <begin position="142"/>
        <end position="168"/>
    </location>
</feature>
<name>A0A1I0RBE3_9FIRM</name>
<dbReference type="OrthoDB" id="9813540at2"/>
<feature type="transmembrane region" description="Helical" evidence="1">
    <location>
        <begin position="20"/>
        <end position="38"/>
    </location>
</feature>
<feature type="transmembrane region" description="Helical" evidence="1">
    <location>
        <begin position="183"/>
        <end position="210"/>
    </location>
</feature>
<evidence type="ECO:0000313" key="2">
    <source>
        <dbReference type="EMBL" id="SEW38101.1"/>
    </source>
</evidence>